<evidence type="ECO:0000259" key="1">
    <source>
        <dbReference type="PROSITE" id="PS51832"/>
    </source>
</evidence>
<dbReference type="SUPFAM" id="SSF109604">
    <property type="entry name" value="HD-domain/PDEase-like"/>
    <property type="match status" value="1"/>
</dbReference>
<evidence type="ECO:0000313" key="3">
    <source>
        <dbReference type="Proteomes" id="UP000192920"/>
    </source>
</evidence>
<dbReference type="Pfam" id="PF13487">
    <property type="entry name" value="HD_5"/>
    <property type="match status" value="1"/>
</dbReference>
<protein>
    <submittedName>
        <fullName evidence="2">HD-GYP domain, c-di-GMP phosphodiesterase class II (Or its inactivated variant)</fullName>
    </submittedName>
</protein>
<dbReference type="STRING" id="1123014.SAMN02745746_01728"/>
<dbReference type="Proteomes" id="UP000192920">
    <property type="component" value="Unassembled WGS sequence"/>
</dbReference>
<dbReference type="CDD" id="cd00077">
    <property type="entry name" value="HDc"/>
    <property type="match status" value="1"/>
</dbReference>
<gene>
    <name evidence="2" type="ORF">SAMN02745746_01728</name>
</gene>
<dbReference type="InterPro" id="IPR003607">
    <property type="entry name" value="HD/PDEase_dom"/>
</dbReference>
<organism evidence="2 3">
    <name type="scientific">Pseudogulbenkiania subflava DSM 22618</name>
    <dbReference type="NCBI Taxonomy" id="1123014"/>
    <lineage>
        <taxon>Bacteria</taxon>
        <taxon>Pseudomonadati</taxon>
        <taxon>Pseudomonadota</taxon>
        <taxon>Betaproteobacteria</taxon>
        <taxon>Neisseriales</taxon>
        <taxon>Chromobacteriaceae</taxon>
        <taxon>Pseudogulbenkiania</taxon>
    </lineage>
</organism>
<sequence length="388" mass="42422">MSDHPDNKSKLHPLRLRVGQELPVDVYANNGLLLLKKGHYVLSAEQRDKLLNVGVGDKDAIEARLEREKRERAEALRKQEEAKRPANPLMEMEFIGQRVQGLLTHGLAVAGLGDSLHSVARRLHELAVNQPDALLAAILLVPQRDHGSGHPLHAAALLAVLSRRLGLGESAQHSLIGAALTMNIAVTALLNQMSAQDTPATPQQREALFGHPLLSSAILREAGIDDELWHTLVQQHHEEWNGSGYPLGLKRQDIEPLAHLLHLADVLTARLSPSPGHATEPAARIMAKLFQGGYGEFDPQYTALLIKEIGIYPPGSCVRLANGEIAVVTHRREKANEPRVAALRKADGPPYAEPLLRETRNPGFHIIEAVTLAQAGVRPGFLAKLWKP</sequence>
<feature type="domain" description="HD-GYP" evidence="1">
    <location>
        <begin position="126"/>
        <end position="321"/>
    </location>
</feature>
<name>A0A1Y6BS02_9NEIS</name>
<reference evidence="3" key="1">
    <citation type="submission" date="2017-04" db="EMBL/GenBank/DDBJ databases">
        <authorList>
            <person name="Varghese N."/>
            <person name="Submissions S."/>
        </authorList>
    </citation>
    <scope>NUCLEOTIDE SEQUENCE [LARGE SCALE GENOMIC DNA]</scope>
    <source>
        <strain evidence="3">DSM 22618</strain>
    </source>
</reference>
<proteinExistence type="predicted"/>
<dbReference type="GO" id="GO:0008081">
    <property type="term" value="F:phosphoric diester hydrolase activity"/>
    <property type="evidence" value="ECO:0007669"/>
    <property type="project" value="UniProtKB-ARBA"/>
</dbReference>
<dbReference type="Gene3D" id="1.10.3210.10">
    <property type="entry name" value="Hypothetical protein af1432"/>
    <property type="match status" value="1"/>
</dbReference>
<evidence type="ECO:0000313" key="2">
    <source>
        <dbReference type="EMBL" id="SMF17914.1"/>
    </source>
</evidence>
<dbReference type="EMBL" id="FXAG01000007">
    <property type="protein sequence ID" value="SMF17914.1"/>
    <property type="molecule type" value="Genomic_DNA"/>
</dbReference>
<dbReference type="RefSeq" id="WP_085276017.1">
    <property type="nucleotide sequence ID" value="NZ_FXAG01000007.1"/>
</dbReference>
<dbReference type="InterPro" id="IPR052020">
    <property type="entry name" value="Cyclic_di-GMP/3'3'-cGAMP_PDE"/>
</dbReference>
<dbReference type="PROSITE" id="PS51832">
    <property type="entry name" value="HD_GYP"/>
    <property type="match status" value="1"/>
</dbReference>
<dbReference type="PANTHER" id="PTHR45228:SF4">
    <property type="entry name" value="LIPOPROTEIN"/>
    <property type="match status" value="1"/>
</dbReference>
<dbReference type="InterPro" id="IPR037522">
    <property type="entry name" value="HD_GYP_dom"/>
</dbReference>
<dbReference type="PANTHER" id="PTHR45228">
    <property type="entry name" value="CYCLIC DI-GMP PHOSPHODIESTERASE TM_0186-RELATED"/>
    <property type="match status" value="1"/>
</dbReference>
<keyword evidence="3" id="KW-1185">Reference proteome</keyword>
<accession>A0A1Y6BS02</accession>
<dbReference type="AlphaFoldDB" id="A0A1Y6BS02"/>